<dbReference type="Proteomes" id="UP000004477">
    <property type="component" value="Unassembled WGS sequence"/>
</dbReference>
<keyword evidence="2" id="KW-1185">Reference proteome</keyword>
<sequence length="43" mass="5010">MARQALNITNLFIFFLSFYRSFGKKLPISVAKVLQISRVSKEF</sequence>
<gene>
    <name evidence="1" type="ORF">PREVCOP_03664</name>
</gene>
<dbReference type="HOGENOM" id="CLU_3237599_0_0_10"/>
<proteinExistence type="predicted"/>
<accession>D1P908</accession>
<dbReference type="AlphaFoldDB" id="D1P908"/>
<dbReference type="EMBL" id="ACBX02000003">
    <property type="protein sequence ID" value="EFB36791.1"/>
    <property type="molecule type" value="Genomic_DNA"/>
</dbReference>
<reference evidence="1" key="1">
    <citation type="submission" date="2009-11" db="EMBL/GenBank/DDBJ databases">
        <authorList>
            <person name="Weinstock G."/>
            <person name="Sodergren E."/>
            <person name="Clifton S."/>
            <person name="Fulton L."/>
            <person name="Fulton B."/>
            <person name="Courtney L."/>
            <person name="Fronick C."/>
            <person name="Harrison M."/>
            <person name="Strong C."/>
            <person name="Farmer C."/>
            <person name="Delahaunty K."/>
            <person name="Markovic C."/>
            <person name="Hall O."/>
            <person name="Minx P."/>
            <person name="Tomlinson C."/>
            <person name="Mitreva M."/>
            <person name="Nelson J."/>
            <person name="Hou S."/>
            <person name="Wollam A."/>
            <person name="Pepin K.H."/>
            <person name="Johnson M."/>
            <person name="Bhonagiri V."/>
            <person name="Nash W.E."/>
            <person name="Warren W."/>
            <person name="Chinwalla A."/>
            <person name="Mardis E.R."/>
            <person name="Wilson R.K."/>
        </authorList>
    </citation>
    <scope>NUCLEOTIDE SEQUENCE [LARGE SCALE GENOMIC DNA]</scope>
    <source>
        <strain evidence="1">DSM 18205</strain>
    </source>
</reference>
<evidence type="ECO:0000313" key="2">
    <source>
        <dbReference type="Proteomes" id="UP000004477"/>
    </source>
</evidence>
<organism evidence="1 2">
    <name type="scientific">Segatella copri DSM 18205</name>
    <dbReference type="NCBI Taxonomy" id="537011"/>
    <lineage>
        <taxon>Bacteria</taxon>
        <taxon>Pseudomonadati</taxon>
        <taxon>Bacteroidota</taxon>
        <taxon>Bacteroidia</taxon>
        <taxon>Bacteroidales</taxon>
        <taxon>Prevotellaceae</taxon>
        <taxon>Segatella</taxon>
    </lineage>
</organism>
<comment type="caution">
    <text evidence="1">The sequence shown here is derived from an EMBL/GenBank/DDBJ whole genome shotgun (WGS) entry which is preliminary data.</text>
</comment>
<evidence type="ECO:0000313" key="1">
    <source>
        <dbReference type="EMBL" id="EFB36791.1"/>
    </source>
</evidence>
<name>D1P908_9BACT</name>
<protein>
    <submittedName>
        <fullName evidence="1">Uncharacterized protein</fullName>
    </submittedName>
</protein>
<dbReference type="STRING" id="537011.PREVCOP_03664"/>
<dbReference type="PaxDb" id="537011-PREVCOP_03664"/>